<keyword evidence="3" id="KW-1185">Reference proteome</keyword>
<reference evidence="2 3" key="1">
    <citation type="submission" date="2020-04" db="EMBL/GenBank/DDBJ databases">
        <title>Draft genome of Leeia sp. IMCC25680.</title>
        <authorList>
            <person name="Song J."/>
            <person name="Cho J.-C."/>
        </authorList>
    </citation>
    <scope>NUCLEOTIDE SEQUENCE [LARGE SCALE GENOMIC DNA]</scope>
    <source>
        <strain evidence="2 3">IMCC25680</strain>
    </source>
</reference>
<dbReference type="RefSeq" id="WP_168876160.1">
    <property type="nucleotide sequence ID" value="NZ_JABAIM010000001.1"/>
</dbReference>
<feature type="signal peptide" evidence="1">
    <location>
        <begin position="1"/>
        <end position="21"/>
    </location>
</feature>
<feature type="chain" id="PRO_5032951188" evidence="1">
    <location>
        <begin position="22"/>
        <end position="161"/>
    </location>
</feature>
<gene>
    <name evidence="2" type="ORF">HF682_05190</name>
</gene>
<keyword evidence="1" id="KW-0732">Signal</keyword>
<dbReference type="EMBL" id="JABAIM010000001">
    <property type="protein sequence ID" value="NLR74548.1"/>
    <property type="molecule type" value="Genomic_DNA"/>
</dbReference>
<protein>
    <submittedName>
        <fullName evidence="2">Uncharacterized protein</fullName>
    </submittedName>
</protein>
<organism evidence="2 3">
    <name type="scientific">Leeia aquatica</name>
    <dbReference type="NCBI Taxonomy" id="2725557"/>
    <lineage>
        <taxon>Bacteria</taxon>
        <taxon>Pseudomonadati</taxon>
        <taxon>Pseudomonadota</taxon>
        <taxon>Betaproteobacteria</taxon>
        <taxon>Neisseriales</taxon>
        <taxon>Leeiaceae</taxon>
        <taxon>Leeia</taxon>
    </lineage>
</organism>
<evidence type="ECO:0000313" key="2">
    <source>
        <dbReference type="EMBL" id="NLR74548.1"/>
    </source>
</evidence>
<name>A0A847SBR6_9NEIS</name>
<dbReference type="AlphaFoldDB" id="A0A847SBR6"/>
<comment type="caution">
    <text evidence="2">The sequence shown here is derived from an EMBL/GenBank/DDBJ whole genome shotgun (WGS) entry which is preliminary data.</text>
</comment>
<accession>A0A847SBR6</accession>
<sequence length="161" mass="17532">MLQRLSGALLLALLFPTLLTAAPTPAPITVPDQALGLFSRKFRSCTGGTTTHPPECVNKADWLLITPEGGDTVKVRFELTFANGHLCSAGNQFNETAVGRWEKQQLSVQISTSLGDRCSMQMRFTPRGVTFSDPGYKCTPLVCGARGLLNDFSLPRRGAFW</sequence>
<dbReference type="Proteomes" id="UP000587991">
    <property type="component" value="Unassembled WGS sequence"/>
</dbReference>
<evidence type="ECO:0000256" key="1">
    <source>
        <dbReference type="SAM" id="SignalP"/>
    </source>
</evidence>
<proteinExistence type="predicted"/>
<evidence type="ECO:0000313" key="3">
    <source>
        <dbReference type="Proteomes" id="UP000587991"/>
    </source>
</evidence>